<dbReference type="GO" id="GO:0005986">
    <property type="term" value="P:sucrose biosynthetic process"/>
    <property type="evidence" value="ECO:0007669"/>
    <property type="project" value="InterPro"/>
</dbReference>
<feature type="domain" description="Sucrose-phosphatase C-terminal" evidence="1">
    <location>
        <begin position="6"/>
        <end position="127"/>
    </location>
</feature>
<organism evidence="2 3">
    <name type="scientific">Eiseniibacteriota bacterium</name>
    <dbReference type="NCBI Taxonomy" id="2212470"/>
    <lineage>
        <taxon>Bacteria</taxon>
        <taxon>Candidatus Eiseniibacteriota</taxon>
    </lineage>
</organism>
<dbReference type="AlphaFoldDB" id="A0A7Y2H2D8"/>
<evidence type="ECO:0000313" key="2">
    <source>
        <dbReference type="EMBL" id="NNF06608.1"/>
    </source>
</evidence>
<dbReference type="Proteomes" id="UP000547674">
    <property type="component" value="Unassembled WGS sequence"/>
</dbReference>
<comment type="caution">
    <text evidence="2">The sequence shown here is derived from an EMBL/GenBank/DDBJ whole genome shotgun (WGS) entry which is preliminary data.</text>
</comment>
<dbReference type="InterPro" id="IPR032710">
    <property type="entry name" value="NTF2-like_dom_sf"/>
</dbReference>
<evidence type="ECO:0000313" key="3">
    <source>
        <dbReference type="Proteomes" id="UP000547674"/>
    </source>
</evidence>
<dbReference type="InterPro" id="IPR013679">
    <property type="entry name" value="SPP_C"/>
</dbReference>
<dbReference type="Gene3D" id="3.10.450.50">
    <property type="match status" value="1"/>
</dbReference>
<sequence length="130" mass="15136">MSNLIAAEILELHYWFEAWFLGRLDQISLSRVDQCLSDDFHLVNPSGVLATKPELLETLVKTYGTYQERDFAIVVKNIQVRPLSENVAIARYEEWHKQDGNEKGRLSLAVFKTEPELVWEHVHEVWLPES</sequence>
<name>A0A7Y2H2D8_UNCEI</name>
<reference evidence="2 3" key="1">
    <citation type="submission" date="2020-03" db="EMBL/GenBank/DDBJ databases">
        <title>Metabolic flexibility allows generalist bacteria to become dominant in a frequently disturbed ecosystem.</title>
        <authorList>
            <person name="Chen Y.-J."/>
            <person name="Leung P.M."/>
            <person name="Bay S.K."/>
            <person name="Hugenholtz P."/>
            <person name="Kessler A.J."/>
            <person name="Shelley G."/>
            <person name="Waite D.W."/>
            <person name="Cook P.L."/>
            <person name="Greening C."/>
        </authorList>
    </citation>
    <scope>NUCLEOTIDE SEQUENCE [LARGE SCALE GENOMIC DNA]</scope>
    <source>
        <strain evidence="2">SS_bin_28</strain>
    </source>
</reference>
<evidence type="ECO:0000259" key="1">
    <source>
        <dbReference type="Pfam" id="PF08472"/>
    </source>
</evidence>
<protein>
    <submittedName>
        <fullName evidence="2">DUF4440 domain-containing protein</fullName>
    </submittedName>
</protein>
<dbReference type="GO" id="GO:0050307">
    <property type="term" value="F:sucrose-phosphate phosphatase activity"/>
    <property type="evidence" value="ECO:0007669"/>
    <property type="project" value="InterPro"/>
</dbReference>
<accession>A0A7Y2H2D8</accession>
<dbReference type="SUPFAM" id="SSF54427">
    <property type="entry name" value="NTF2-like"/>
    <property type="match status" value="1"/>
</dbReference>
<dbReference type="Pfam" id="PF08472">
    <property type="entry name" value="S6PP_C"/>
    <property type="match status" value="1"/>
</dbReference>
<proteinExistence type="predicted"/>
<dbReference type="EMBL" id="JABDJR010000299">
    <property type="protein sequence ID" value="NNF06608.1"/>
    <property type="molecule type" value="Genomic_DNA"/>
</dbReference>
<gene>
    <name evidence="2" type="ORF">HKN21_07595</name>
</gene>